<organism evidence="1 2">
    <name type="scientific">Lojkania enalia</name>
    <dbReference type="NCBI Taxonomy" id="147567"/>
    <lineage>
        <taxon>Eukaryota</taxon>
        <taxon>Fungi</taxon>
        <taxon>Dikarya</taxon>
        <taxon>Ascomycota</taxon>
        <taxon>Pezizomycotina</taxon>
        <taxon>Dothideomycetes</taxon>
        <taxon>Pleosporomycetidae</taxon>
        <taxon>Pleosporales</taxon>
        <taxon>Pleosporales incertae sedis</taxon>
        <taxon>Lojkania</taxon>
    </lineage>
</organism>
<name>A0A9P4K8M0_9PLEO</name>
<dbReference type="Proteomes" id="UP000800093">
    <property type="component" value="Unassembled WGS sequence"/>
</dbReference>
<comment type="caution">
    <text evidence="1">The sequence shown here is derived from an EMBL/GenBank/DDBJ whole genome shotgun (WGS) entry which is preliminary data.</text>
</comment>
<protein>
    <submittedName>
        <fullName evidence="1">Uncharacterized protein</fullName>
    </submittedName>
</protein>
<evidence type="ECO:0000313" key="2">
    <source>
        <dbReference type="Proteomes" id="UP000800093"/>
    </source>
</evidence>
<proteinExistence type="predicted"/>
<dbReference type="EMBL" id="ML986632">
    <property type="protein sequence ID" value="KAF2263073.1"/>
    <property type="molecule type" value="Genomic_DNA"/>
</dbReference>
<keyword evidence="2" id="KW-1185">Reference proteome</keyword>
<accession>A0A9P4K8M0</accession>
<evidence type="ECO:0000313" key="1">
    <source>
        <dbReference type="EMBL" id="KAF2263073.1"/>
    </source>
</evidence>
<reference evidence="2" key="1">
    <citation type="journal article" date="2020" name="Stud. Mycol.">
        <title>101 Dothideomycetes genomes: A test case for predicting lifestyles and emergence of pathogens.</title>
        <authorList>
            <person name="Haridas S."/>
            <person name="Albert R."/>
            <person name="Binder M."/>
            <person name="Bloem J."/>
            <person name="LaButti K."/>
            <person name="Salamov A."/>
            <person name="Andreopoulos B."/>
            <person name="Baker S."/>
            <person name="Barry K."/>
            <person name="Bills G."/>
            <person name="Bluhm B."/>
            <person name="Cannon C."/>
            <person name="Castanera R."/>
            <person name="Culley D."/>
            <person name="Daum C."/>
            <person name="Ezra D."/>
            <person name="Gonzalez J."/>
            <person name="Henrissat B."/>
            <person name="Kuo A."/>
            <person name="Liang C."/>
            <person name="Lipzen A."/>
            <person name="Lutzoni F."/>
            <person name="Magnuson J."/>
            <person name="Mondo S."/>
            <person name="Nolan M."/>
            <person name="Ohm R."/>
            <person name="Pangilinan J."/>
            <person name="Park H.-J."/>
            <person name="Ramirez L."/>
            <person name="Alfaro M."/>
            <person name="Sun H."/>
            <person name="Tritt A."/>
            <person name="Yoshinaga Y."/>
            <person name="Zwiers L.-H."/>
            <person name="Turgeon B."/>
            <person name="Goodwin S."/>
            <person name="Spatafora J."/>
            <person name="Crous P."/>
            <person name="Grigoriev I."/>
        </authorList>
    </citation>
    <scope>NUCLEOTIDE SEQUENCE [LARGE SCALE GENOMIC DNA]</scope>
    <source>
        <strain evidence="2">CBS 304.66</strain>
    </source>
</reference>
<dbReference type="AlphaFoldDB" id="A0A9P4K8M0"/>
<gene>
    <name evidence="1" type="ORF">CC78DRAFT_581955</name>
</gene>
<sequence length="162" mass="18120">MSNTWRSHKRWRMPLSSLGGLIPHLQLSPPTTILLFLDPRPDSESSIPSQRPSTLFILLGSLSHFRLFPSSKLPAAKSFFGTQPTLRLRDMPCVINFQFIAPNLSKSAVYKMLVGRVRPGLDSSQRFLRVFMVHITGFTGTCVAQNLAAAKAVIFITPFQIH</sequence>